<dbReference type="Gene3D" id="1.10.287.2460">
    <property type="match status" value="1"/>
</dbReference>
<dbReference type="SUPFAM" id="SSF52096">
    <property type="entry name" value="ClpP/crotonase"/>
    <property type="match status" value="1"/>
</dbReference>
<dbReference type="AlphaFoldDB" id="A0A8H7U7X3"/>
<dbReference type="Proteomes" id="UP000654370">
    <property type="component" value="Unassembled WGS sequence"/>
</dbReference>
<sequence>MVTFVLEQVKNLKAILSNADDTQSSDATSNALDPDMNTDGPMGPTRMYLSKPVIAAVSGHAVAGGLELAIWADLRVIDDTSVFGVFCRTKGVPLIDGGTVRLPKLIGYSAAMDLILTGRPVYPEEAMAMHLANRLAPKGMAALDEAIKLAKLLASHPQVCMRGDRDAMLNKDAEVRALQKEFENGINTLQSGEFQANVARFLGKL</sequence>
<evidence type="ECO:0000256" key="3">
    <source>
        <dbReference type="SAM" id="MobiDB-lite"/>
    </source>
</evidence>
<dbReference type="PANTHER" id="PTHR43802">
    <property type="entry name" value="ENOYL-COA HYDRATASE"/>
    <property type="match status" value="1"/>
</dbReference>
<dbReference type="OrthoDB" id="2018133at2759"/>
<dbReference type="Gene3D" id="3.90.226.10">
    <property type="entry name" value="2-enoyl-CoA Hydratase, Chain A, domain 1"/>
    <property type="match status" value="1"/>
</dbReference>
<keyword evidence="5" id="KW-1185">Reference proteome</keyword>
<dbReference type="InterPro" id="IPR018376">
    <property type="entry name" value="Enoyl-CoA_hyd/isom_CS"/>
</dbReference>
<dbReference type="PANTHER" id="PTHR43802:SF1">
    <property type="entry name" value="IP11341P-RELATED"/>
    <property type="match status" value="1"/>
</dbReference>
<feature type="compositionally biased region" description="Polar residues" evidence="3">
    <location>
        <begin position="22"/>
        <end position="31"/>
    </location>
</feature>
<name>A0A8H7U7X3_MORIS</name>
<comment type="similarity">
    <text evidence="1 2">Belongs to the enoyl-CoA hydratase/isomerase family.</text>
</comment>
<reference evidence="4" key="1">
    <citation type="submission" date="2020-12" db="EMBL/GenBank/DDBJ databases">
        <title>Metabolic potential, ecology and presence of endohyphal bacteria is reflected in genomic diversity of Mucoromycotina.</title>
        <authorList>
            <person name="Muszewska A."/>
            <person name="Okrasinska A."/>
            <person name="Steczkiewicz K."/>
            <person name="Drgas O."/>
            <person name="Orlowska M."/>
            <person name="Perlinska-Lenart U."/>
            <person name="Aleksandrzak-Piekarczyk T."/>
            <person name="Szatraj K."/>
            <person name="Zielenkiewicz U."/>
            <person name="Pilsyk S."/>
            <person name="Malc E."/>
            <person name="Mieczkowski P."/>
            <person name="Kruszewska J.S."/>
            <person name="Biernat P."/>
            <person name="Pawlowska J."/>
        </authorList>
    </citation>
    <scope>NUCLEOTIDE SEQUENCE</scope>
    <source>
        <strain evidence="4">WA0000067209</strain>
    </source>
</reference>
<dbReference type="InterPro" id="IPR001753">
    <property type="entry name" value="Enoyl-CoA_hydra/iso"/>
</dbReference>
<dbReference type="EMBL" id="JAEPQZ010000012">
    <property type="protein sequence ID" value="KAG2174981.1"/>
    <property type="molecule type" value="Genomic_DNA"/>
</dbReference>
<evidence type="ECO:0008006" key="6">
    <source>
        <dbReference type="Google" id="ProtNLM"/>
    </source>
</evidence>
<protein>
    <recommendedName>
        <fullName evidence="6">Enoyl-CoA hydratase</fullName>
    </recommendedName>
</protein>
<accession>A0A8H7U7X3</accession>
<dbReference type="Pfam" id="PF00378">
    <property type="entry name" value="ECH_1"/>
    <property type="match status" value="1"/>
</dbReference>
<evidence type="ECO:0000256" key="2">
    <source>
        <dbReference type="RuleBase" id="RU003707"/>
    </source>
</evidence>
<evidence type="ECO:0000313" key="4">
    <source>
        <dbReference type="EMBL" id="KAG2174981.1"/>
    </source>
</evidence>
<dbReference type="PROSITE" id="PS00166">
    <property type="entry name" value="ENOYL_COA_HYDRATASE"/>
    <property type="match status" value="1"/>
</dbReference>
<gene>
    <name evidence="4" type="ORF">INT43_006043</name>
</gene>
<organism evidence="4 5">
    <name type="scientific">Mortierella isabellina</name>
    <name type="common">Filamentous fungus</name>
    <name type="synonym">Umbelopsis isabellina</name>
    <dbReference type="NCBI Taxonomy" id="91625"/>
    <lineage>
        <taxon>Eukaryota</taxon>
        <taxon>Fungi</taxon>
        <taxon>Fungi incertae sedis</taxon>
        <taxon>Mucoromycota</taxon>
        <taxon>Mucoromycotina</taxon>
        <taxon>Umbelopsidomycetes</taxon>
        <taxon>Umbelopsidales</taxon>
        <taxon>Umbelopsidaceae</taxon>
        <taxon>Umbelopsis</taxon>
    </lineage>
</organism>
<dbReference type="GO" id="GO:0003824">
    <property type="term" value="F:catalytic activity"/>
    <property type="evidence" value="ECO:0007669"/>
    <property type="project" value="InterPro"/>
</dbReference>
<comment type="caution">
    <text evidence="4">The sequence shown here is derived from an EMBL/GenBank/DDBJ whole genome shotgun (WGS) entry which is preliminary data.</text>
</comment>
<evidence type="ECO:0000313" key="5">
    <source>
        <dbReference type="Proteomes" id="UP000654370"/>
    </source>
</evidence>
<proteinExistence type="inferred from homology"/>
<dbReference type="InterPro" id="IPR029045">
    <property type="entry name" value="ClpP/crotonase-like_dom_sf"/>
</dbReference>
<feature type="region of interest" description="Disordered" evidence="3">
    <location>
        <begin position="22"/>
        <end position="42"/>
    </location>
</feature>
<evidence type="ECO:0000256" key="1">
    <source>
        <dbReference type="ARBA" id="ARBA00005254"/>
    </source>
</evidence>
<dbReference type="CDD" id="cd06558">
    <property type="entry name" value="crotonase-like"/>
    <property type="match status" value="1"/>
</dbReference>